<keyword evidence="2" id="KW-0812">Transmembrane</keyword>
<feature type="transmembrane region" description="Helical" evidence="2">
    <location>
        <begin position="244"/>
        <end position="267"/>
    </location>
</feature>
<dbReference type="EMBL" id="VFNX01000001">
    <property type="protein sequence ID" value="TQL00777.1"/>
    <property type="molecule type" value="Genomic_DNA"/>
</dbReference>
<comment type="caution">
    <text evidence="3">The sequence shown here is derived from an EMBL/GenBank/DDBJ whole genome shotgun (WGS) entry which is preliminary data.</text>
</comment>
<feature type="transmembrane region" description="Helical" evidence="2">
    <location>
        <begin position="12"/>
        <end position="35"/>
    </location>
</feature>
<keyword evidence="2" id="KW-0472">Membrane</keyword>
<feature type="transmembrane region" description="Helical" evidence="2">
    <location>
        <begin position="298"/>
        <end position="317"/>
    </location>
</feature>
<keyword evidence="3" id="KW-0378">Hydrolase</keyword>
<gene>
    <name evidence="3" type="ORF">FB563_5895</name>
</gene>
<feature type="compositionally biased region" description="Acidic residues" evidence="1">
    <location>
        <begin position="331"/>
        <end position="344"/>
    </location>
</feature>
<dbReference type="Pfam" id="PF13620">
    <property type="entry name" value="CarboxypepD_reg"/>
    <property type="match status" value="1"/>
</dbReference>
<dbReference type="Proteomes" id="UP000318103">
    <property type="component" value="Unassembled WGS sequence"/>
</dbReference>
<dbReference type="Gene3D" id="2.60.40.1120">
    <property type="entry name" value="Carboxypeptidase-like, regulatory domain"/>
    <property type="match status" value="1"/>
</dbReference>
<accession>A0A542UP46</accession>
<keyword evidence="2" id="KW-1133">Transmembrane helix</keyword>
<proteinExistence type="predicted"/>
<keyword evidence="3" id="KW-0645">Protease</keyword>
<dbReference type="AlphaFoldDB" id="A0A542UP46"/>
<evidence type="ECO:0000256" key="2">
    <source>
        <dbReference type="SAM" id="Phobius"/>
    </source>
</evidence>
<dbReference type="SUPFAM" id="SSF49464">
    <property type="entry name" value="Carboxypeptidase regulatory domain-like"/>
    <property type="match status" value="1"/>
</dbReference>
<feature type="transmembrane region" description="Helical" evidence="2">
    <location>
        <begin position="213"/>
        <end position="232"/>
    </location>
</feature>
<keyword evidence="3" id="KW-0121">Carboxypeptidase</keyword>
<dbReference type="RefSeq" id="WP_244329038.1">
    <property type="nucleotide sequence ID" value="NZ_JBPJFI010000001.1"/>
</dbReference>
<feature type="transmembrane region" description="Helical" evidence="2">
    <location>
        <begin position="184"/>
        <end position="207"/>
    </location>
</feature>
<evidence type="ECO:0000313" key="4">
    <source>
        <dbReference type="Proteomes" id="UP000318103"/>
    </source>
</evidence>
<reference evidence="3 4" key="1">
    <citation type="submission" date="2019-06" db="EMBL/GenBank/DDBJ databases">
        <title>Sequencing the genomes of 1000 actinobacteria strains.</title>
        <authorList>
            <person name="Klenk H.-P."/>
        </authorList>
    </citation>
    <scope>NUCLEOTIDE SEQUENCE [LARGE SCALE GENOMIC DNA]</scope>
    <source>
        <strain evidence="3 4">DSM 41929</strain>
    </source>
</reference>
<name>A0A542UP46_9ACTN</name>
<keyword evidence="4" id="KW-1185">Reference proteome</keyword>
<feature type="transmembrane region" description="Helical" evidence="2">
    <location>
        <begin position="153"/>
        <end position="172"/>
    </location>
</feature>
<protein>
    <submittedName>
        <fullName evidence="3">Carboxypeptidase family protein</fullName>
    </submittedName>
</protein>
<sequence>MKHRIARPRAISVARVLVETLTIPAVLFLGLLFSFPMAFHQPQPHHAKLVIADPAVEYRVETALQRQHPGGFDVTTVPDARAARRAVLDRDAAAGFAVTGRHAAVLYVAKANGASLEQALTKGFTQLAAHNHQKLTVTDVAPTVSKDGSGATLVYFGIAWNVPGYILATTLLRAVTFNRRKKLITVAGAAGLFSAVGFLVGVGLDFFPNDPAALAIAFLLTTAVATFSLGMAPFVKHFFPLAGLGLYVVLSVPSSGLVPVQLLPGFFQGLHAVMPLGNAVDALRGVLYFDGAGVLKPVLALCAWITAGWALLGLDAWHHHRMAVRRGAQDEPQDIPEPPVEDPSLETPTPTALPVHPHHFGEPLPMLEGTVYDGEQQPVRHAAVTVMDTGGRQLVRTTTNARGDYAVTGLPEGYISVVVSHPGRDPLVHQKLLQSGVAVRADFTLHDRRNGTSVRAGAQRLDLGHARHGS</sequence>
<dbReference type="InterPro" id="IPR008969">
    <property type="entry name" value="CarboxyPept-like_regulatory"/>
</dbReference>
<evidence type="ECO:0000313" key="3">
    <source>
        <dbReference type="EMBL" id="TQL00777.1"/>
    </source>
</evidence>
<evidence type="ECO:0000256" key="1">
    <source>
        <dbReference type="SAM" id="MobiDB-lite"/>
    </source>
</evidence>
<dbReference type="GO" id="GO:0004180">
    <property type="term" value="F:carboxypeptidase activity"/>
    <property type="evidence" value="ECO:0007669"/>
    <property type="project" value="UniProtKB-KW"/>
</dbReference>
<organism evidence="3 4">
    <name type="scientific">Streptomyces puniciscabiei</name>
    <dbReference type="NCBI Taxonomy" id="164348"/>
    <lineage>
        <taxon>Bacteria</taxon>
        <taxon>Bacillati</taxon>
        <taxon>Actinomycetota</taxon>
        <taxon>Actinomycetes</taxon>
        <taxon>Kitasatosporales</taxon>
        <taxon>Streptomycetaceae</taxon>
        <taxon>Streptomyces</taxon>
    </lineage>
</organism>
<feature type="region of interest" description="Disordered" evidence="1">
    <location>
        <begin position="325"/>
        <end position="352"/>
    </location>
</feature>